<dbReference type="InterPro" id="IPR050229">
    <property type="entry name" value="GlpE_sulfurtransferase"/>
</dbReference>
<dbReference type="AlphaFoldDB" id="A0A1B7XG57"/>
<dbReference type="SMART" id="SM00450">
    <property type="entry name" value="RHOD"/>
    <property type="match status" value="1"/>
</dbReference>
<dbReference type="Gene3D" id="3.40.250.10">
    <property type="entry name" value="Rhodanese-like domain"/>
    <property type="match status" value="1"/>
</dbReference>
<dbReference type="PROSITE" id="PS50206">
    <property type="entry name" value="RHODANESE_3"/>
    <property type="match status" value="1"/>
</dbReference>
<dbReference type="InterPro" id="IPR036873">
    <property type="entry name" value="Rhodanese-like_dom_sf"/>
</dbReference>
<dbReference type="RefSeq" id="WP_066853392.1">
    <property type="nucleotide sequence ID" value="NZ_JXMS01000007.1"/>
</dbReference>
<dbReference type="OrthoDB" id="9807812at2"/>
<keyword evidence="3" id="KW-1185">Reference proteome</keyword>
<feature type="domain" description="Rhodanese" evidence="1">
    <location>
        <begin position="30"/>
        <end position="105"/>
    </location>
</feature>
<dbReference type="Pfam" id="PF00581">
    <property type="entry name" value="Rhodanese"/>
    <property type="match status" value="1"/>
</dbReference>
<dbReference type="InterPro" id="IPR001763">
    <property type="entry name" value="Rhodanese-like_dom"/>
</dbReference>
<accession>A0A1B7XG57</accession>
<sequence>MDTILSEMDFEALACGEFTTSPEAVQRVIGNGNVLLLDVRTRQEADMCSYPFAKNIPLEELPDRVDELSRDAMIITIASSSFESTVGFSFLRQAGFEMVKTMVGGSEQLATLLKPAPLYAAKKNA</sequence>
<dbReference type="STRING" id="1560234.SP90_05455"/>
<dbReference type="PATRIC" id="fig|1560234.3.peg.3062"/>
<evidence type="ECO:0000259" key="1">
    <source>
        <dbReference type="PROSITE" id="PS50206"/>
    </source>
</evidence>
<dbReference type="EMBL" id="JXMS01000007">
    <property type="protein sequence ID" value="OBQ54502.1"/>
    <property type="molecule type" value="Genomic_DNA"/>
</dbReference>
<dbReference type="CDD" id="cd00158">
    <property type="entry name" value="RHOD"/>
    <property type="match status" value="1"/>
</dbReference>
<organism evidence="2 3">
    <name type="scientific">Halodesulfovibrio spirochaetisodalis</name>
    <dbReference type="NCBI Taxonomy" id="1560234"/>
    <lineage>
        <taxon>Bacteria</taxon>
        <taxon>Pseudomonadati</taxon>
        <taxon>Thermodesulfobacteriota</taxon>
        <taxon>Desulfovibrionia</taxon>
        <taxon>Desulfovibrionales</taxon>
        <taxon>Desulfovibrionaceae</taxon>
        <taxon>Halodesulfovibrio</taxon>
    </lineage>
</organism>
<dbReference type="Proteomes" id="UP000091979">
    <property type="component" value="Unassembled WGS sequence"/>
</dbReference>
<dbReference type="SUPFAM" id="SSF52821">
    <property type="entry name" value="Rhodanese/Cell cycle control phosphatase"/>
    <property type="match status" value="1"/>
</dbReference>
<protein>
    <recommendedName>
        <fullName evidence="1">Rhodanese domain-containing protein</fullName>
    </recommendedName>
</protein>
<reference evidence="2 3" key="1">
    <citation type="submission" date="2015-01" db="EMBL/GenBank/DDBJ databases">
        <title>Desulfovibrio sp. JC271 draft genome sequence.</title>
        <authorList>
            <person name="Shivani Y."/>
            <person name="Subhash Y."/>
            <person name="Sasikala C."/>
            <person name="Ramana C.V."/>
        </authorList>
    </citation>
    <scope>NUCLEOTIDE SEQUENCE [LARGE SCALE GENOMIC DNA]</scope>
    <source>
        <strain evidence="2 3">JC271</strain>
    </source>
</reference>
<proteinExistence type="predicted"/>
<gene>
    <name evidence="2" type="ORF">SP90_05455</name>
</gene>
<dbReference type="PANTHER" id="PTHR43031">
    <property type="entry name" value="FAD-DEPENDENT OXIDOREDUCTASE"/>
    <property type="match status" value="1"/>
</dbReference>
<dbReference type="PANTHER" id="PTHR43031:SF16">
    <property type="entry name" value="OXIDOREDUCTASE"/>
    <property type="match status" value="1"/>
</dbReference>
<evidence type="ECO:0000313" key="2">
    <source>
        <dbReference type="EMBL" id="OBQ54502.1"/>
    </source>
</evidence>
<comment type="caution">
    <text evidence="2">The sequence shown here is derived from an EMBL/GenBank/DDBJ whole genome shotgun (WGS) entry which is preliminary data.</text>
</comment>
<evidence type="ECO:0000313" key="3">
    <source>
        <dbReference type="Proteomes" id="UP000091979"/>
    </source>
</evidence>
<name>A0A1B7XG57_9BACT</name>